<evidence type="ECO:0000256" key="3">
    <source>
        <dbReference type="ARBA" id="ARBA00022917"/>
    </source>
</evidence>
<keyword evidence="2 4" id="KW-0396">Initiation factor</keyword>
<name>A0A0S4M436_9BURK</name>
<feature type="domain" description="Translation initiation factor 3 N-terminal" evidence="8">
    <location>
        <begin position="15"/>
        <end position="84"/>
    </location>
</feature>
<protein>
    <recommendedName>
        <fullName evidence="4 5">Translation initiation factor IF-3</fullName>
    </recommendedName>
</protein>
<dbReference type="NCBIfam" id="TIGR00168">
    <property type="entry name" value="infC"/>
    <property type="match status" value="1"/>
</dbReference>
<keyword evidence="10" id="KW-1185">Reference proteome</keyword>
<reference evidence="10" key="1">
    <citation type="submission" date="2015-11" db="EMBL/GenBank/DDBJ databases">
        <authorList>
            <person name="Seth-Smith H.M.B."/>
        </authorList>
    </citation>
    <scope>NUCLEOTIDE SEQUENCE [LARGE SCALE GENOMIC DNA]</scope>
    <source>
        <strain evidence="10">2013Ark11</strain>
    </source>
</reference>
<dbReference type="HAMAP" id="MF_00080">
    <property type="entry name" value="IF_3"/>
    <property type="match status" value="1"/>
</dbReference>
<comment type="subcellular location">
    <subcellularLocation>
        <location evidence="4 6">Cytoplasm</location>
    </subcellularLocation>
</comment>
<dbReference type="Gene3D" id="3.10.20.80">
    <property type="entry name" value="Translation initiation factor 3 (IF-3), N-terminal domain"/>
    <property type="match status" value="1"/>
</dbReference>
<evidence type="ECO:0000256" key="1">
    <source>
        <dbReference type="ARBA" id="ARBA00005439"/>
    </source>
</evidence>
<keyword evidence="3 4" id="KW-0648">Protein biosynthesis</keyword>
<dbReference type="STRING" id="1561003.Ark11_1172"/>
<evidence type="ECO:0000256" key="5">
    <source>
        <dbReference type="NCBIfam" id="TIGR00168"/>
    </source>
</evidence>
<dbReference type="PATRIC" id="fig|1561003.3.peg.1207"/>
<dbReference type="Gene3D" id="3.30.110.10">
    <property type="entry name" value="Translation initiation factor 3 (IF-3), C-terminal domain"/>
    <property type="match status" value="1"/>
</dbReference>
<dbReference type="PANTHER" id="PTHR10938:SF0">
    <property type="entry name" value="TRANSLATION INITIATION FACTOR IF-3, MITOCHONDRIAL"/>
    <property type="match status" value="1"/>
</dbReference>
<evidence type="ECO:0000313" key="10">
    <source>
        <dbReference type="Proteomes" id="UP000198651"/>
    </source>
</evidence>
<dbReference type="SUPFAM" id="SSF55200">
    <property type="entry name" value="Translation initiation factor IF3, C-terminal domain"/>
    <property type="match status" value="1"/>
</dbReference>
<evidence type="ECO:0000256" key="4">
    <source>
        <dbReference type="HAMAP-Rule" id="MF_00080"/>
    </source>
</evidence>
<dbReference type="GO" id="GO:0003743">
    <property type="term" value="F:translation initiation factor activity"/>
    <property type="evidence" value="ECO:0007669"/>
    <property type="project" value="UniProtKB-UniRule"/>
</dbReference>
<gene>
    <name evidence="4 9" type="primary">infC</name>
    <name evidence="9" type="ORF">Ark11_1172</name>
</gene>
<dbReference type="InterPro" id="IPR019814">
    <property type="entry name" value="Translation_initiation_fac_3_N"/>
</dbReference>
<dbReference type="EMBL" id="LN906597">
    <property type="protein sequence ID" value="CUT17984.1"/>
    <property type="molecule type" value="Genomic_DNA"/>
</dbReference>
<dbReference type="InterPro" id="IPR001288">
    <property type="entry name" value="Translation_initiation_fac_3"/>
</dbReference>
<dbReference type="GO" id="GO:0043022">
    <property type="term" value="F:ribosome binding"/>
    <property type="evidence" value="ECO:0007669"/>
    <property type="project" value="TreeGrafter"/>
</dbReference>
<dbReference type="InterPro" id="IPR019815">
    <property type="entry name" value="Translation_initiation_fac_3_C"/>
</dbReference>
<evidence type="ECO:0000256" key="2">
    <source>
        <dbReference type="ARBA" id="ARBA00022540"/>
    </source>
</evidence>
<dbReference type="InterPro" id="IPR036787">
    <property type="entry name" value="T_IF-3_N_sf"/>
</dbReference>
<dbReference type="GO" id="GO:0016020">
    <property type="term" value="C:membrane"/>
    <property type="evidence" value="ECO:0007669"/>
    <property type="project" value="TreeGrafter"/>
</dbReference>
<sequence>MEGGCSIIQGKRVRINREITSDPVRVIGVDNGQLGVMTLSEALGAAEDEGVDLVEIVPQATPPVCRLVDYGKLKYQEAKKAHEAKVKQKVVQIKEVKFRPVTDEADYQVKLRSISRFLADGDKVKVTVRFRGREMARQDRGLHLVGRIKQDLGDLVIVEQTPKVDGRQMVMVLAPVRKK</sequence>
<dbReference type="GO" id="GO:0005829">
    <property type="term" value="C:cytosol"/>
    <property type="evidence" value="ECO:0007669"/>
    <property type="project" value="TreeGrafter"/>
</dbReference>
<dbReference type="Pfam" id="PF05198">
    <property type="entry name" value="IF3_N"/>
    <property type="match status" value="1"/>
</dbReference>
<dbReference type="GO" id="GO:0032790">
    <property type="term" value="P:ribosome disassembly"/>
    <property type="evidence" value="ECO:0007669"/>
    <property type="project" value="TreeGrafter"/>
</dbReference>
<dbReference type="PROSITE" id="PS00938">
    <property type="entry name" value="IF3"/>
    <property type="match status" value="1"/>
</dbReference>
<accession>A0A0S4M436</accession>
<feature type="domain" description="Translation initiation factor 3 C-terminal" evidence="7">
    <location>
        <begin position="91"/>
        <end position="175"/>
    </location>
</feature>
<evidence type="ECO:0000259" key="7">
    <source>
        <dbReference type="Pfam" id="PF00707"/>
    </source>
</evidence>
<evidence type="ECO:0000259" key="8">
    <source>
        <dbReference type="Pfam" id="PF05198"/>
    </source>
</evidence>
<dbReference type="InterPro" id="IPR036788">
    <property type="entry name" value="T_IF-3_C_sf"/>
</dbReference>
<comment type="function">
    <text evidence="4 6">IF-3 binds to the 30S ribosomal subunit and shifts the equilibrium between 70S ribosomes and their 50S and 30S subunits in favor of the free subunits, thus enhancing the availability of 30S subunits on which protein synthesis initiation begins.</text>
</comment>
<dbReference type="AlphaFoldDB" id="A0A0S4M436"/>
<dbReference type="SUPFAM" id="SSF54364">
    <property type="entry name" value="Translation initiation factor IF3, N-terminal domain"/>
    <property type="match status" value="1"/>
</dbReference>
<organism evidence="9 10">
    <name type="scientific">Candidatus Ichthyocystis hellenicum</name>
    <dbReference type="NCBI Taxonomy" id="1561003"/>
    <lineage>
        <taxon>Bacteria</taxon>
        <taxon>Pseudomonadati</taxon>
        <taxon>Pseudomonadota</taxon>
        <taxon>Betaproteobacteria</taxon>
        <taxon>Burkholderiales</taxon>
        <taxon>Candidatus Ichthyocystis</taxon>
    </lineage>
</organism>
<evidence type="ECO:0000256" key="6">
    <source>
        <dbReference type="RuleBase" id="RU000646"/>
    </source>
</evidence>
<comment type="subunit">
    <text evidence="4 6">Monomer.</text>
</comment>
<dbReference type="Proteomes" id="UP000198651">
    <property type="component" value="Chromosome I"/>
</dbReference>
<dbReference type="FunFam" id="3.30.110.10:FF:000001">
    <property type="entry name" value="Translation initiation factor IF-3"/>
    <property type="match status" value="1"/>
</dbReference>
<evidence type="ECO:0000313" key="9">
    <source>
        <dbReference type="EMBL" id="CUT17984.1"/>
    </source>
</evidence>
<dbReference type="PANTHER" id="PTHR10938">
    <property type="entry name" value="TRANSLATION INITIATION FACTOR IF-3"/>
    <property type="match status" value="1"/>
</dbReference>
<dbReference type="Pfam" id="PF00707">
    <property type="entry name" value="IF3_C"/>
    <property type="match status" value="1"/>
</dbReference>
<comment type="similarity">
    <text evidence="1 4 6">Belongs to the IF-3 family.</text>
</comment>
<proteinExistence type="inferred from homology"/>
<dbReference type="InterPro" id="IPR019813">
    <property type="entry name" value="Translation_initiation_fac3_CS"/>
</dbReference>
<keyword evidence="4" id="KW-0963">Cytoplasm</keyword>